<keyword evidence="2" id="KW-1185">Reference proteome</keyword>
<organism evidence="1 2">
    <name type="scientific">Heracleum sosnowskyi</name>
    <dbReference type="NCBI Taxonomy" id="360622"/>
    <lineage>
        <taxon>Eukaryota</taxon>
        <taxon>Viridiplantae</taxon>
        <taxon>Streptophyta</taxon>
        <taxon>Embryophyta</taxon>
        <taxon>Tracheophyta</taxon>
        <taxon>Spermatophyta</taxon>
        <taxon>Magnoliopsida</taxon>
        <taxon>eudicotyledons</taxon>
        <taxon>Gunneridae</taxon>
        <taxon>Pentapetalae</taxon>
        <taxon>asterids</taxon>
        <taxon>campanulids</taxon>
        <taxon>Apiales</taxon>
        <taxon>Apiaceae</taxon>
        <taxon>Apioideae</taxon>
        <taxon>apioid superclade</taxon>
        <taxon>Tordylieae</taxon>
        <taxon>Tordyliinae</taxon>
        <taxon>Heracleum</taxon>
    </lineage>
</organism>
<proteinExistence type="predicted"/>
<dbReference type="EMBL" id="JAUIZM010000038">
    <property type="protein sequence ID" value="KAK1351415.1"/>
    <property type="molecule type" value="Genomic_DNA"/>
</dbReference>
<reference evidence="1" key="1">
    <citation type="submission" date="2023-02" db="EMBL/GenBank/DDBJ databases">
        <title>Genome of toxic invasive species Heracleum sosnowskyi carries increased number of genes despite the absence of recent whole-genome duplications.</title>
        <authorList>
            <person name="Schelkunov M."/>
            <person name="Shtratnikova V."/>
            <person name="Makarenko M."/>
            <person name="Klepikova A."/>
            <person name="Omelchenko D."/>
            <person name="Novikova G."/>
            <person name="Obukhova E."/>
            <person name="Bogdanov V."/>
            <person name="Penin A."/>
            <person name="Logacheva M."/>
        </authorList>
    </citation>
    <scope>NUCLEOTIDE SEQUENCE</scope>
    <source>
        <strain evidence="1">Hsosn_3</strain>
        <tissue evidence="1">Leaf</tissue>
    </source>
</reference>
<protein>
    <submittedName>
        <fullName evidence="1">Uncharacterized protein</fullName>
    </submittedName>
</protein>
<dbReference type="FunFam" id="3.30.70.270:FF:000020">
    <property type="entry name" value="Transposon Tf2-6 polyprotein-like Protein"/>
    <property type="match status" value="1"/>
</dbReference>
<dbReference type="AlphaFoldDB" id="A0AAD8GNP6"/>
<dbReference type="InterPro" id="IPR043502">
    <property type="entry name" value="DNA/RNA_pol_sf"/>
</dbReference>
<dbReference type="InterPro" id="IPR043128">
    <property type="entry name" value="Rev_trsase/Diguanyl_cyclase"/>
</dbReference>
<name>A0AAD8GNP6_9APIA</name>
<evidence type="ECO:0000313" key="1">
    <source>
        <dbReference type="EMBL" id="KAK1351415.1"/>
    </source>
</evidence>
<comment type="caution">
    <text evidence="1">The sequence shown here is derived from an EMBL/GenBank/DDBJ whole genome shotgun (WGS) entry which is preliminary data.</text>
</comment>
<dbReference type="InterPro" id="IPR050951">
    <property type="entry name" value="Retrovirus_Pol_polyprotein"/>
</dbReference>
<dbReference type="Gene3D" id="3.30.70.270">
    <property type="match status" value="1"/>
</dbReference>
<accession>A0AAD8GNP6</accession>
<reference evidence="1" key="2">
    <citation type="submission" date="2023-05" db="EMBL/GenBank/DDBJ databases">
        <authorList>
            <person name="Schelkunov M.I."/>
        </authorList>
    </citation>
    <scope>NUCLEOTIDE SEQUENCE</scope>
    <source>
        <strain evidence="1">Hsosn_3</strain>
        <tissue evidence="1">Leaf</tissue>
    </source>
</reference>
<dbReference type="SUPFAM" id="SSF56672">
    <property type="entry name" value="DNA/RNA polymerases"/>
    <property type="match status" value="1"/>
</dbReference>
<gene>
    <name evidence="1" type="ORF">POM88_054388</name>
</gene>
<dbReference type="PANTHER" id="PTHR37984">
    <property type="entry name" value="PROTEIN CBG26694"/>
    <property type="match status" value="1"/>
</dbReference>
<dbReference type="PANTHER" id="PTHR37984:SF5">
    <property type="entry name" value="PROTEIN NYNRIN-LIKE"/>
    <property type="match status" value="1"/>
</dbReference>
<sequence length="208" mass="23476">MAQTKRLLRKGNEAYLAYVMDTQIEVPNLEDILVFNEFEDVFPIDLLGLPPDREIEFAIELALGMTPVSKAPYRLAPLEMNELATQLQELLGKGMIRPNVSPWGAPVLLVKKKDGHVISSEGVLVDPAKIEVVSNWERPTTPTEVRSFIGLAGYYRRFVQDFAKIAAPLTRLTHKTEKFEWTEKCENSFQELKKRLVTAPVLALPNGK</sequence>
<dbReference type="Gene3D" id="3.10.10.10">
    <property type="entry name" value="HIV Type 1 Reverse Transcriptase, subunit A, domain 1"/>
    <property type="match status" value="1"/>
</dbReference>
<dbReference type="Proteomes" id="UP001237642">
    <property type="component" value="Unassembled WGS sequence"/>
</dbReference>
<evidence type="ECO:0000313" key="2">
    <source>
        <dbReference type="Proteomes" id="UP001237642"/>
    </source>
</evidence>